<name>A0ACC4DHI5_PURLI</name>
<reference evidence="1" key="1">
    <citation type="submission" date="2024-12" db="EMBL/GenBank/DDBJ databases">
        <title>Comparative genomics and development of molecular markers within Purpureocillium lilacinum and among Purpureocillium species.</title>
        <authorList>
            <person name="Yeh Z.-Y."/>
            <person name="Ni N.-T."/>
            <person name="Lo P.-H."/>
            <person name="Mushyakhwo K."/>
            <person name="Lin C.-F."/>
            <person name="Nai Y.-S."/>
        </authorList>
    </citation>
    <scope>NUCLEOTIDE SEQUENCE</scope>
    <source>
        <strain evidence="1">NCHU-NPUST-175</strain>
    </source>
</reference>
<evidence type="ECO:0000313" key="2">
    <source>
        <dbReference type="Proteomes" id="UP001638806"/>
    </source>
</evidence>
<dbReference type="EMBL" id="JBGNUJ010000010">
    <property type="protein sequence ID" value="KAL3955292.1"/>
    <property type="molecule type" value="Genomic_DNA"/>
</dbReference>
<proteinExistence type="predicted"/>
<protein>
    <submittedName>
        <fullName evidence="1">Uncharacterized protein</fullName>
    </submittedName>
</protein>
<organism evidence="1 2">
    <name type="scientific">Purpureocillium lilacinum</name>
    <name type="common">Paecilomyces lilacinus</name>
    <dbReference type="NCBI Taxonomy" id="33203"/>
    <lineage>
        <taxon>Eukaryota</taxon>
        <taxon>Fungi</taxon>
        <taxon>Dikarya</taxon>
        <taxon>Ascomycota</taxon>
        <taxon>Pezizomycotina</taxon>
        <taxon>Sordariomycetes</taxon>
        <taxon>Hypocreomycetidae</taxon>
        <taxon>Hypocreales</taxon>
        <taxon>Ophiocordycipitaceae</taxon>
        <taxon>Purpureocillium</taxon>
    </lineage>
</organism>
<keyword evidence="2" id="KW-1185">Reference proteome</keyword>
<gene>
    <name evidence="1" type="ORF">ACCO45_010855</name>
</gene>
<sequence length="280" mass="31633">MPANSLLLPHGAGPTANQDLTPRAAVRVSWHRVIKGPCNPTEVEAMQYVASHTTIPVPRVYAVHTEPNDFIYIEMAYVPGEALDEAWADLSTDQKYSIFADLKQHLSTLRELEPPRRDSSRRLFRIPPTTAESETASSAPLPMMSFTHSHERGLPWTPVSQEHHCQRGRVATTLDWAFAGWYPEYWDFTRAHYNLFYDQGRWEEYLRLVMPCYEMELRAERILWDGLPEPGTTRYWYRNGVEGKTEGSRTGGVLAADKGSPAAGGTRLVDSGPASRALRC</sequence>
<evidence type="ECO:0000313" key="1">
    <source>
        <dbReference type="EMBL" id="KAL3955292.1"/>
    </source>
</evidence>
<accession>A0ACC4DHI5</accession>
<comment type="caution">
    <text evidence="1">The sequence shown here is derived from an EMBL/GenBank/DDBJ whole genome shotgun (WGS) entry which is preliminary data.</text>
</comment>
<dbReference type="Proteomes" id="UP001638806">
    <property type="component" value="Unassembled WGS sequence"/>
</dbReference>